<proteinExistence type="predicted"/>
<keyword evidence="2" id="KW-1185">Reference proteome</keyword>
<dbReference type="Proteomes" id="UP001165960">
    <property type="component" value="Unassembled WGS sequence"/>
</dbReference>
<gene>
    <name evidence="1" type="ORF">DSO57_1024368</name>
</gene>
<accession>A0ACC2S4R8</accession>
<organism evidence="1 2">
    <name type="scientific">Entomophthora muscae</name>
    <dbReference type="NCBI Taxonomy" id="34485"/>
    <lineage>
        <taxon>Eukaryota</taxon>
        <taxon>Fungi</taxon>
        <taxon>Fungi incertae sedis</taxon>
        <taxon>Zoopagomycota</taxon>
        <taxon>Entomophthoromycotina</taxon>
        <taxon>Entomophthoromycetes</taxon>
        <taxon>Entomophthorales</taxon>
        <taxon>Entomophthoraceae</taxon>
        <taxon>Entomophthora</taxon>
    </lineage>
</organism>
<comment type="caution">
    <text evidence="1">The sequence shown here is derived from an EMBL/GenBank/DDBJ whole genome shotgun (WGS) entry which is preliminary data.</text>
</comment>
<evidence type="ECO:0000313" key="1">
    <source>
        <dbReference type="EMBL" id="KAJ9057263.1"/>
    </source>
</evidence>
<name>A0ACC2S4R8_9FUNG</name>
<reference evidence="1" key="1">
    <citation type="submission" date="2022-04" db="EMBL/GenBank/DDBJ databases">
        <title>Genome of the entomopathogenic fungus Entomophthora muscae.</title>
        <authorList>
            <person name="Elya C."/>
            <person name="Lovett B.R."/>
            <person name="Lee E."/>
            <person name="Macias A.M."/>
            <person name="Hajek A.E."/>
            <person name="De Bivort B.L."/>
            <person name="Kasson M.T."/>
            <person name="De Fine Licht H.H."/>
            <person name="Stajich J.E."/>
        </authorList>
    </citation>
    <scope>NUCLEOTIDE SEQUENCE</scope>
    <source>
        <strain evidence="1">Berkeley</strain>
    </source>
</reference>
<sequence>MGIQSPANNVQAMRPPGGLPSGLASGLPTGNPSAMPSIPNLTAQQFAQLSTNPNFLAMLQQRGINPQHAKNIIYNQIQSANLASQFSANTNMQNSTANQVDLNSAMNNASGIQSNTTIASNVNSAPSPAFPKSNMDSVSSQYNQQLNIPASYNQISNPSPMQSNGSEFAQSPAVSTQQHMSNVAQFLNQKQAYLNEAMRLRPLGPITGQGLPDPRTVFNANGSFSYPQFMKTIEMAKIELIPKVKALIDSCKPFPIREDVSEEEREKIYAFFPSIPNLLKTIDEILPYISVFTSSLDYAKPLILFKALLETQQKCQPQIVMTLEFIENIKSQVSAQGEFVKKKVQKMAMGRMNDPQGHQESPIKQDTPSFQSSIPQTAKSLPGSFVNASPRHETTNIPQPAASQAIRSQEPVVSKPPISASSAEVPPQTHLPPGPKNQTNFPPKLEETAEPVQVFKSHIPNPEIALRLPTQKTVTPKSDSVEPQKASLPETPKSSLSAKPEKTASDNVLQEPPIKKTRTQKPKTPATPLTKLERLEAEINSARSKFRNQPMQYALTSLKKLKEIDASCQFRTNPIKSLGAGTARFGSSLFYHYTDGPSNSLSELPTPRPVFGFGDLPSKS</sequence>
<protein>
    <submittedName>
        <fullName evidence="1">Uncharacterized protein</fullName>
    </submittedName>
</protein>
<dbReference type="EMBL" id="QTSX02005811">
    <property type="protein sequence ID" value="KAJ9057263.1"/>
    <property type="molecule type" value="Genomic_DNA"/>
</dbReference>
<evidence type="ECO:0000313" key="2">
    <source>
        <dbReference type="Proteomes" id="UP001165960"/>
    </source>
</evidence>